<sequence>MKKLFTLLLSFTALTASAQITLEKEYAAGTLRLDVIKLSTGAVKYVTAEDKSPTVRLYNLDHSLFRQVTLPTALIGTDFYVETIADKLFNQDAALEFGVSVRNATDTNSAYKIISESGSLIASIDSVAGVEFYNTPAGAKMLAARNFNLKRANEGVRVYNLPGTYTTLKATNKLDELTASPYPNPAAESIRLPYSVKKGEVATLDVLSMTGQVVKSYKVDATFDHLQLKARELPAGTYVYRVTSATGATAGKKFVVTR</sequence>
<evidence type="ECO:0000259" key="2">
    <source>
        <dbReference type="Pfam" id="PF18962"/>
    </source>
</evidence>
<dbReference type="Pfam" id="PF18962">
    <property type="entry name" value="Por_Secre_tail"/>
    <property type="match status" value="1"/>
</dbReference>
<organism evidence="3 4">
    <name type="scientific">Hymenobacter metallicola</name>
    <dbReference type="NCBI Taxonomy" id="2563114"/>
    <lineage>
        <taxon>Bacteria</taxon>
        <taxon>Pseudomonadati</taxon>
        <taxon>Bacteroidota</taxon>
        <taxon>Cytophagia</taxon>
        <taxon>Cytophagales</taxon>
        <taxon>Hymenobacteraceae</taxon>
        <taxon>Hymenobacter</taxon>
    </lineage>
</organism>
<evidence type="ECO:0000313" key="3">
    <source>
        <dbReference type="EMBL" id="TGE23566.1"/>
    </source>
</evidence>
<dbReference type="NCBIfam" id="TIGR04183">
    <property type="entry name" value="Por_Secre_tail"/>
    <property type="match status" value="1"/>
</dbReference>
<feature type="signal peptide" evidence="1">
    <location>
        <begin position="1"/>
        <end position="18"/>
    </location>
</feature>
<protein>
    <submittedName>
        <fullName evidence="3">T9SS type A sorting domain-containing protein</fullName>
    </submittedName>
</protein>
<comment type="caution">
    <text evidence="3">The sequence shown here is derived from an EMBL/GenBank/DDBJ whole genome shotgun (WGS) entry which is preliminary data.</text>
</comment>
<accession>A0A4Z0Q226</accession>
<dbReference type="InterPro" id="IPR026444">
    <property type="entry name" value="Secre_tail"/>
</dbReference>
<reference evidence="3 4" key="1">
    <citation type="submission" date="2019-04" db="EMBL/GenBank/DDBJ databases">
        <authorList>
            <person name="Feng G."/>
            <person name="Zhang J."/>
            <person name="Zhu H."/>
        </authorList>
    </citation>
    <scope>NUCLEOTIDE SEQUENCE [LARGE SCALE GENOMIC DNA]</scope>
    <source>
        <strain evidence="3 4">9PBR-1</strain>
    </source>
</reference>
<feature type="chain" id="PRO_5021282763" evidence="1">
    <location>
        <begin position="19"/>
        <end position="258"/>
    </location>
</feature>
<dbReference type="AlphaFoldDB" id="A0A4Z0Q226"/>
<keyword evidence="4" id="KW-1185">Reference proteome</keyword>
<name>A0A4Z0Q226_9BACT</name>
<dbReference type="OrthoDB" id="976933at2"/>
<proteinExistence type="predicted"/>
<evidence type="ECO:0000313" key="4">
    <source>
        <dbReference type="Proteomes" id="UP000298471"/>
    </source>
</evidence>
<dbReference type="EMBL" id="SRMB01000004">
    <property type="protein sequence ID" value="TGE23566.1"/>
    <property type="molecule type" value="Genomic_DNA"/>
</dbReference>
<dbReference type="Proteomes" id="UP000298471">
    <property type="component" value="Unassembled WGS sequence"/>
</dbReference>
<dbReference type="RefSeq" id="WP_135397394.1">
    <property type="nucleotide sequence ID" value="NZ_SRMB01000004.1"/>
</dbReference>
<evidence type="ECO:0000256" key="1">
    <source>
        <dbReference type="SAM" id="SignalP"/>
    </source>
</evidence>
<gene>
    <name evidence="3" type="ORF">E5K02_20485</name>
</gene>
<feature type="domain" description="Secretion system C-terminal sorting" evidence="2">
    <location>
        <begin position="182"/>
        <end position="256"/>
    </location>
</feature>
<keyword evidence="1" id="KW-0732">Signal</keyword>